<comment type="caution">
    <text evidence="1">The sequence shown here is derived from an EMBL/GenBank/DDBJ whole genome shotgun (WGS) entry which is preliminary data.</text>
</comment>
<proteinExistence type="predicted"/>
<gene>
    <name evidence="1" type="ORF">COA17_06125</name>
</gene>
<evidence type="ECO:0000313" key="2">
    <source>
        <dbReference type="Proteomes" id="UP000218784"/>
    </source>
</evidence>
<dbReference type="AlphaFoldDB" id="A0A2A4HYN7"/>
<accession>A0A2A4HYN7</accession>
<organism evidence="1 2">
    <name type="scientific">Sphingomonas ginsenosidimutans</name>
    <dbReference type="NCBI Taxonomy" id="862134"/>
    <lineage>
        <taxon>Bacteria</taxon>
        <taxon>Pseudomonadati</taxon>
        <taxon>Pseudomonadota</taxon>
        <taxon>Alphaproteobacteria</taxon>
        <taxon>Sphingomonadales</taxon>
        <taxon>Sphingomonadaceae</taxon>
        <taxon>Sphingomonas</taxon>
    </lineage>
</organism>
<reference evidence="1 2" key="1">
    <citation type="submission" date="2017-09" db="EMBL/GenBank/DDBJ databases">
        <title>Sphingomonas ginsenosidimutans KACC 14949, whole genome shotgun sequence.</title>
        <authorList>
            <person name="Feng G."/>
            <person name="Zhu H."/>
        </authorList>
    </citation>
    <scope>NUCLEOTIDE SEQUENCE [LARGE SCALE GENOMIC DNA]</scope>
    <source>
        <strain evidence="1 2">KACC 14949</strain>
    </source>
</reference>
<dbReference type="RefSeq" id="WP_096611009.1">
    <property type="nucleotide sequence ID" value="NZ_NWVD01000002.1"/>
</dbReference>
<sequence length="373" mass="38424">MTVAEPVLRILNGRLAGTEKQLPDSGAVSIGHQFWHDVVVRDPATKGMAVDLALAPDGAAQATVLEGEAELLGSTIPVGGTAIVPPYVPLSIGGIAMAWGERGSDRWADATGLVATVPAPPPAPPSASDHAWAFAGRAGEGAAQVFTRTRLAIVAGAVGMIALASAAVPMVDALHLRGTPPERVERAMAKAGLPGLSAHEDATTGAVTVTGVVANDAQRTRAVDALRDTGIAGSVAVLTSADLARSAVDVARMNGIQAVARPIGRTAIELRVTPMAPEDEQKLAQAVRGDVRALTRLSLRDDLPPTEDVPLKTVQDATKKVSTVVGGDPAFIQTVDGARYFPGAVMPSGHRLVAIQGNMVVFEKSGRQTRVAF</sequence>
<protein>
    <submittedName>
        <fullName evidence="1">Uncharacterized protein</fullName>
    </submittedName>
</protein>
<keyword evidence="2" id="KW-1185">Reference proteome</keyword>
<dbReference type="Proteomes" id="UP000218784">
    <property type="component" value="Unassembled WGS sequence"/>
</dbReference>
<evidence type="ECO:0000313" key="1">
    <source>
        <dbReference type="EMBL" id="PCG09464.1"/>
    </source>
</evidence>
<name>A0A2A4HYN7_9SPHN</name>
<dbReference type="EMBL" id="NWVD01000002">
    <property type="protein sequence ID" value="PCG09464.1"/>
    <property type="molecule type" value="Genomic_DNA"/>
</dbReference>